<accession>A0A6A5HUA1</accession>
<dbReference type="PANTHER" id="PTHR21504:SF1">
    <property type="entry name" value="IG-LIKE DOMAIN-CONTAINING PROTEIN-RELATED"/>
    <property type="match status" value="1"/>
</dbReference>
<sequence>MNPPQTARFPIFNIPEGAFRTLNSHWCPSKKVHSIALPNINGFRVYYHLENGTGKMIQLDCVECQPIIYEQHLLPFQSIFCKELNNQLIFVKNYVTLQIEQYVFCPATGGFIQVDLPNYTPDMTKISASNVIFNLNHPRFGKFSIQKDVNGVIRKLVYNENARMYVPIQPLCVRTLSIQKMEKVVCGEIKPDVIDESYRYYISKCSHFQTICFGVAYNGNSYKFTHDEKNGSFTPFQCKRCINETTETGLSALYSVYHEHSKQFVIFARNGMNYKVEQFIYNDITTGFEQRDYKDLIYNNNFDHLKPHEFLCININETTKDVTVIKKKPFGLEKVRCDGEKKTFAVLPEFPVKLLRPFMIIDRPTEMITYPNSIQNITKDILQGSTTTDDDQEGASLQSNSCQTEVVPDTLEDFQTLSINQKKKKKSKLYEVAYIRTSF</sequence>
<name>A0A6A5HUA1_CAERE</name>
<dbReference type="CTD" id="9816108"/>
<evidence type="ECO:0000313" key="1">
    <source>
        <dbReference type="EMBL" id="KAF1770214.1"/>
    </source>
</evidence>
<reference evidence="1 2" key="1">
    <citation type="submission" date="2019-12" db="EMBL/GenBank/DDBJ databases">
        <title>Chromosome-level assembly of the Caenorhabditis remanei genome.</title>
        <authorList>
            <person name="Teterina A.A."/>
            <person name="Willis J.H."/>
            <person name="Phillips P.C."/>
        </authorList>
    </citation>
    <scope>NUCLEOTIDE SEQUENCE [LARGE SCALE GENOMIC DNA]</scope>
    <source>
        <strain evidence="1 2">PX506</strain>
        <tissue evidence="1">Whole organism</tissue>
    </source>
</reference>
<dbReference type="Proteomes" id="UP000483820">
    <property type="component" value="Chromosome I"/>
</dbReference>
<dbReference type="KEGG" id="crq:GCK72_002032"/>
<gene>
    <name evidence="1" type="ORF">GCK72_002032</name>
</gene>
<dbReference type="AlphaFoldDB" id="A0A6A5HUA1"/>
<dbReference type="RefSeq" id="XP_053591873.1">
    <property type="nucleotide sequence ID" value="XM_053723228.1"/>
</dbReference>
<evidence type="ECO:0000313" key="2">
    <source>
        <dbReference type="Proteomes" id="UP000483820"/>
    </source>
</evidence>
<dbReference type="PANTHER" id="PTHR21504">
    <property type="entry name" value="IG-LIKE DOMAIN-CONTAINING PROTEIN-RELATED-RELATED"/>
    <property type="match status" value="1"/>
</dbReference>
<organism evidence="1 2">
    <name type="scientific">Caenorhabditis remanei</name>
    <name type="common">Caenorhabditis vulgaris</name>
    <dbReference type="NCBI Taxonomy" id="31234"/>
    <lineage>
        <taxon>Eukaryota</taxon>
        <taxon>Metazoa</taxon>
        <taxon>Ecdysozoa</taxon>
        <taxon>Nematoda</taxon>
        <taxon>Chromadorea</taxon>
        <taxon>Rhabditida</taxon>
        <taxon>Rhabditina</taxon>
        <taxon>Rhabditomorpha</taxon>
        <taxon>Rhabditoidea</taxon>
        <taxon>Rhabditidae</taxon>
        <taxon>Peloderinae</taxon>
        <taxon>Caenorhabditis</taxon>
    </lineage>
</organism>
<dbReference type="GeneID" id="9816108"/>
<comment type="caution">
    <text evidence="1">The sequence shown here is derived from an EMBL/GenBank/DDBJ whole genome shotgun (WGS) entry which is preliminary data.</text>
</comment>
<dbReference type="GO" id="GO:0006914">
    <property type="term" value="P:autophagy"/>
    <property type="evidence" value="ECO:0007669"/>
    <property type="project" value="InterPro"/>
</dbReference>
<dbReference type="EMBL" id="WUAV01000001">
    <property type="protein sequence ID" value="KAF1770214.1"/>
    <property type="molecule type" value="Genomic_DNA"/>
</dbReference>
<proteinExistence type="predicted"/>
<dbReference type="InterPro" id="IPR039908">
    <property type="entry name" value="Sepa-1"/>
</dbReference>
<protein>
    <submittedName>
        <fullName evidence="1">Uncharacterized protein</fullName>
    </submittedName>
</protein>